<sequence>MTFGLFWIPATLVAAAAQTARNAMQRSLTETLGTVGASQVRFLYGFPFAILFLGLVLAAGGGKPLPPTAAFLGFVCAGAVTQILATVLMLAAMRERSFAVTTAYIKTEPVQVAVFGLAVLGDTLTPMAVTAIVVATAGVVLMALKPGSLRGEGLGLRPAAFGVVAGAFFALSAIFFRGAILDLGEGSFVLRSTTTLVWSLGVQTAILMAWMAAFDRGALARSFQAWRPSLFAGFMGAFASQFWFIGFSLTSAANVRTLALVEVLFAQAVSRRLFAQSTTPREALGMALIVGGVVLLLWAH</sequence>
<dbReference type="Proteomes" id="UP001205890">
    <property type="component" value="Unassembled WGS sequence"/>
</dbReference>
<keyword evidence="1" id="KW-1133">Transmembrane helix</keyword>
<dbReference type="RefSeq" id="WP_254745695.1">
    <property type="nucleotide sequence ID" value="NZ_JANCLU010000025.1"/>
</dbReference>
<dbReference type="SUPFAM" id="SSF103481">
    <property type="entry name" value="Multidrug resistance efflux transporter EmrE"/>
    <property type="match status" value="2"/>
</dbReference>
<comment type="caution">
    <text evidence="3">The sequence shown here is derived from an EMBL/GenBank/DDBJ whole genome shotgun (WGS) entry which is preliminary data.</text>
</comment>
<evidence type="ECO:0000313" key="3">
    <source>
        <dbReference type="EMBL" id="MCP8940688.1"/>
    </source>
</evidence>
<proteinExistence type="predicted"/>
<dbReference type="PANTHER" id="PTHR22911">
    <property type="entry name" value="ACYL-MALONYL CONDENSING ENZYME-RELATED"/>
    <property type="match status" value="1"/>
</dbReference>
<feature type="transmembrane region" description="Helical" evidence="1">
    <location>
        <begin position="112"/>
        <end position="144"/>
    </location>
</feature>
<evidence type="ECO:0000259" key="2">
    <source>
        <dbReference type="Pfam" id="PF00892"/>
    </source>
</evidence>
<keyword evidence="1" id="KW-0812">Transmembrane</keyword>
<evidence type="ECO:0000256" key="1">
    <source>
        <dbReference type="SAM" id="Phobius"/>
    </source>
</evidence>
<organism evidence="3 4">
    <name type="scientific">Alsobacter ponti</name>
    <dbReference type="NCBI Taxonomy" id="2962936"/>
    <lineage>
        <taxon>Bacteria</taxon>
        <taxon>Pseudomonadati</taxon>
        <taxon>Pseudomonadota</taxon>
        <taxon>Alphaproteobacteria</taxon>
        <taxon>Hyphomicrobiales</taxon>
        <taxon>Alsobacteraceae</taxon>
        <taxon>Alsobacter</taxon>
    </lineage>
</organism>
<feature type="transmembrane region" description="Helical" evidence="1">
    <location>
        <begin position="156"/>
        <end position="176"/>
    </location>
</feature>
<dbReference type="Pfam" id="PF00892">
    <property type="entry name" value="EamA"/>
    <property type="match status" value="2"/>
</dbReference>
<keyword evidence="4" id="KW-1185">Reference proteome</keyword>
<dbReference type="PANTHER" id="PTHR22911:SF137">
    <property type="entry name" value="SOLUTE CARRIER FAMILY 35 MEMBER G2-RELATED"/>
    <property type="match status" value="1"/>
</dbReference>
<dbReference type="InterPro" id="IPR000620">
    <property type="entry name" value="EamA_dom"/>
</dbReference>
<feature type="domain" description="EamA" evidence="2">
    <location>
        <begin position="161"/>
        <end position="297"/>
    </location>
</feature>
<feature type="domain" description="EamA" evidence="2">
    <location>
        <begin position="7"/>
        <end position="143"/>
    </location>
</feature>
<protein>
    <submittedName>
        <fullName evidence="3">DMT family transporter</fullName>
    </submittedName>
</protein>
<evidence type="ECO:0000313" key="4">
    <source>
        <dbReference type="Proteomes" id="UP001205890"/>
    </source>
</evidence>
<name>A0ABT1LIG4_9HYPH</name>
<reference evidence="3 4" key="1">
    <citation type="submission" date="2022-07" db="EMBL/GenBank/DDBJ databases">
        <authorList>
            <person name="Li W.-J."/>
            <person name="Deng Q.-Q."/>
        </authorList>
    </citation>
    <scope>NUCLEOTIDE SEQUENCE [LARGE SCALE GENOMIC DNA]</scope>
    <source>
        <strain evidence="3 4">SYSU M60028</strain>
    </source>
</reference>
<feature type="transmembrane region" description="Helical" evidence="1">
    <location>
        <begin position="43"/>
        <end position="62"/>
    </location>
</feature>
<dbReference type="EMBL" id="JANCLU010000025">
    <property type="protein sequence ID" value="MCP8940688.1"/>
    <property type="molecule type" value="Genomic_DNA"/>
</dbReference>
<feature type="transmembrane region" description="Helical" evidence="1">
    <location>
        <begin position="282"/>
        <end position="299"/>
    </location>
</feature>
<gene>
    <name evidence="3" type="ORF">NK718_19350</name>
</gene>
<feature type="transmembrane region" description="Helical" evidence="1">
    <location>
        <begin position="69"/>
        <end position="92"/>
    </location>
</feature>
<keyword evidence="1" id="KW-0472">Membrane</keyword>
<feature type="transmembrane region" description="Helical" evidence="1">
    <location>
        <begin position="226"/>
        <end position="245"/>
    </location>
</feature>
<feature type="transmembrane region" description="Helical" evidence="1">
    <location>
        <begin position="196"/>
        <end position="214"/>
    </location>
</feature>
<accession>A0ABT1LIG4</accession>
<dbReference type="InterPro" id="IPR037185">
    <property type="entry name" value="EmrE-like"/>
</dbReference>